<evidence type="ECO:0000256" key="1">
    <source>
        <dbReference type="ARBA" id="ARBA00004123"/>
    </source>
</evidence>
<reference evidence="9" key="1">
    <citation type="submission" date="2020-09" db="EMBL/GenBank/DDBJ databases">
        <title>Genome-Enabled Discovery of Anthraquinone Biosynthesis in Senna tora.</title>
        <authorList>
            <person name="Kang S.-H."/>
            <person name="Pandey R.P."/>
            <person name="Lee C.-M."/>
            <person name="Sim J.-S."/>
            <person name="Jeong J.-T."/>
            <person name="Choi B.-S."/>
            <person name="Jung M."/>
            <person name="Ginzburg D."/>
            <person name="Zhao K."/>
            <person name="Won S.Y."/>
            <person name="Oh T.-J."/>
            <person name="Yu Y."/>
            <person name="Kim N.-H."/>
            <person name="Lee O.R."/>
            <person name="Lee T.-H."/>
            <person name="Bashyal P."/>
            <person name="Kim T.-S."/>
            <person name="Lee W.-H."/>
            <person name="Kawkins C."/>
            <person name="Kim C.-K."/>
            <person name="Kim J.S."/>
            <person name="Ahn B.O."/>
            <person name="Rhee S.Y."/>
            <person name="Sohng J.K."/>
        </authorList>
    </citation>
    <scope>NUCLEOTIDE SEQUENCE</scope>
    <source>
        <tissue evidence="9">Leaf</tissue>
    </source>
</reference>
<dbReference type="FunFam" id="1.20.5.170:FF:000009">
    <property type="entry name" value="probable transcription factor PosF21"/>
    <property type="match status" value="1"/>
</dbReference>
<accession>A0A834TX70</accession>
<feature type="region of interest" description="Disordered" evidence="7">
    <location>
        <begin position="174"/>
        <end position="193"/>
    </location>
</feature>
<evidence type="ECO:0000256" key="5">
    <source>
        <dbReference type="ARBA" id="ARBA00023242"/>
    </source>
</evidence>
<feature type="compositionally biased region" description="Low complexity" evidence="7">
    <location>
        <begin position="529"/>
        <end position="538"/>
    </location>
</feature>
<feature type="domain" description="BZIP" evidence="8">
    <location>
        <begin position="403"/>
        <end position="466"/>
    </location>
</feature>
<dbReference type="InterPro" id="IPR046347">
    <property type="entry name" value="bZIP_sf"/>
</dbReference>
<dbReference type="SUPFAM" id="SSF57959">
    <property type="entry name" value="Leucine zipper domain"/>
    <property type="match status" value="1"/>
</dbReference>
<dbReference type="SMART" id="SM00338">
    <property type="entry name" value="BRLZ"/>
    <property type="match status" value="1"/>
</dbReference>
<protein>
    <submittedName>
        <fullName evidence="9">Transcription factor RF2a-like</fullName>
    </submittedName>
</protein>
<dbReference type="PROSITE" id="PS50217">
    <property type="entry name" value="BZIP"/>
    <property type="match status" value="1"/>
</dbReference>
<evidence type="ECO:0000313" key="9">
    <source>
        <dbReference type="EMBL" id="KAF7829599.1"/>
    </source>
</evidence>
<dbReference type="GO" id="GO:0003677">
    <property type="term" value="F:DNA binding"/>
    <property type="evidence" value="ECO:0007669"/>
    <property type="project" value="UniProtKB-KW"/>
</dbReference>
<feature type="region of interest" description="Disordered" evidence="7">
    <location>
        <begin position="529"/>
        <end position="565"/>
    </location>
</feature>
<keyword evidence="10" id="KW-1185">Reference proteome</keyword>
<evidence type="ECO:0000256" key="3">
    <source>
        <dbReference type="ARBA" id="ARBA00023125"/>
    </source>
</evidence>
<name>A0A834TX70_9FABA</name>
<dbReference type="PANTHER" id="PTHR13690:SF111">
    <property type="entry name" value="BZIP TRANSCRIPTION FACTOR"/>
    <property type="match status" value="1"/>
</dbReference>
<evidence type="ECO:0000259" key="8">
    <source>
        <dbReference type="PROSITE" id="PS50217"/>
    </source>
</evidence>
<evidence type="ECO:0000256" key="7">
    <source>
        <dbReference type="SAM" id="MobiDB-lite"/>
    </source>
</evidence>
<dbReference type="GO" id="GO:0003700">
    <property type="term" value="F:DNA-binding transcription factor activity"/>
    <property type="evidence" value="ECO:0007669"/>
    <property type="project" value="InterPro"/>
</dbReference>
<dbReference type="AlphaFoldDB" id="A0A834TX70"/>
<feature type="compositionally biased region" description="Polar residues" evidence="7">
    <location>
        <begin position="539"/>
        <end position="565"/>
    </location>
</feature>
<gene>
    <name evidence="9" type="ORF">G2W53_011932</name>
</gene>
<comment type="subcellular location">
    <subcellularLocation>
        <location evidence="1">Nucleus</location>
    </subcellularLocation>
</comment>
<evidence type="ECO:0000256" key="2">
    <source>
        <dbReference type="ARBA" id="ARBA00023015"/>
    </source>
</evidence>
<dbReference type="Pfam" id="PF00170">
    <property type="entry name" value="bZIP_1"/>
    <property type="match status" value="1"/>
</dbReference>
<dbReference type="GO" id="GO:0005634">
    <property type="term" value="C:nucleus"/>
    <property type="evidence" value="ECO:0007669"/>
    <property type="project" value="UniProtKB-SubCell"/>
</dbReference>
<keyword evidence="2" id="KW-0805">Transcription regulation</keyword>
<dbReference type="PANTHER" id="PTHR13690">
    <property type="entry name" value="TRANSCRIPTION FACTOR POSF21-RELATED"/>
    <property type="match status" value="1"/>
</dbReference>
<dbReference type="Proteomes" id="UP000634136">
    <property type="component" value="Unassembled WGS sequence"/>
</dbReference>
<evidence type="ECO:0000256" key="6">
    <source>
        <dbReference type="SAM" id="Coils"/>
    </source>
</evidence>
<comment type="caution">
    <text evidence="9">The sequence shown here is derived from an EMBL/GenBank/DDBJ whole genome shotgun (WGS) entry which is preliminary data.</text>
</comment>
<keyword evidence="4" id="KW-0804">Transcription</keyword>
<feature type="coiled-coil region" evidence="6">
    <location>
        <begin position="449"/>
        <end position="476"/>
    </location>
</feature>
<keyword evidence="5" id="KW-0539">Nucleus</keyword>
<dbReference type="InterPro" id="IPR044759">
    <property type="entry name" value="bZIP_RF2"/>
</dbReference>
<dbReference type="CDD" id="cd14703">
    <property type="entry name" value="bZIP_plant_RF2"/>
    <property type="match status" value="1"/>
</dbReference>
<dbReference type="Gene3D" id="1.20.5.170">
    <property type="match status" value="1"/>
</dbReference>
<evidence type="ECO:0000313" key="10">
    <source>
        <dbReference type="Proteomes" id="UP000634136"/>
    </source>
</evidence>
<keyword evidence="6" id="KW-0175">Coiled coil</keyword>
<evidence type="ECO:0000256" key="4">
    <source>
        <dbReference type="ARBA" id="ARBA00023163"/>
    </source>
</evidence>
<dbReference type="EMBL" id="JAAIUW010000005">
    <property type="protein sequence ID" value="KAF7829599.1"/>
    <property type="molecule type" value="Genomic_DNA"/>
</dbReference>
<feature type="compositionally biased region" description="Polar residues" evidence="7">
    <location>
        <begin position="360"/>
        <end position="373"/>
    </location>
</feature>
<dbReference type="OrthoDB" id="1435597at2759"/>
<dbReference type="InterPro" id="IPR004827">
    <property type="entry name" value="bZIP"/>
</dbReference>
<organism evidence="9 10">
    <name type="scientific">Senna tora</name>
    <dbReference type="NCBI Taxonomy" id="362788"/>
    <lineage>
        <taxon>Eukaryota</taxon>
        <taxon>Viridiplantae</taxon>
        <taxon>Streptophyta</taxon>
        <taxon>Embryophyta</taxon>
        <taxon>Tracheophyta</taxon>
        <taxon>Spermatophyta</taxon>
        <taxon>Magnoliopsida</taxon>
        <taxon>eudicotyledons</taxon>
        <taxon>Gunneridae</taxon>
        <taxon>Pentapetalae</taxon>
        <taxon>rosids</taxon>
        <taxon>fabids</taxon>
        <taxon>Fabales</taxon>
        <taxon>Fabaceae</taxon>
        <taxon>Caesalpinioideae</taxon>
        <taxon>Cassia clade</taxon>
        <taxon>Senna</taxon>
    </lineage>
</organism>
<keyword evidence="3" id="KW-0238">DNA-binding</keyword>
<feature type="region of interest" description="Disordered" evidence="7">
    <location>
        <begin position="302"/>
        <end position="377"/>
    </location>
</feature>
<sequence>MDPIAVAEGQKQMKKLYNLSIDPVNIGAAIHQISSAFGSSSGVTLTPQNRLNASNFNPSYVGASTLLLHQNMSPENLQLGIPPSHLNLPYPQQLRSSIMTPHSSHSRSLSQQSFFSLDGLPPLSPSLYCDPSTTPLLSNSISTNVPKEESVVNPSIPVPLNRDHTFQLGHSVLPRKGHRRSSSDTPLGISGFIPSSPQMVPSATWMDLHNSVSKGERSGFEKPIQLVMKDEAPADCFNAKPLIERKDDVMDDLVSVYMNLDNIDNLNNISAADDSSKTFESSDNEVESRVIGKTNIAHGETSFCLEERREGTKRSSNGDIAPGGRHRRSFSLDSSIGNLNIDDESPKLPPLGNGVDQRQRSPSNSADGKTSEINMDFGNGEFNEVELKKIMESDKLTEIALSDPKRAKRILANRQSAARSKERKVRYISELEHKVQTLQTETTTMSTQFTKLQRDNSELKTENNELKFRLQAVEQQSQLKDALNETLSAEVQRLRLAVTELGGESILAGCMARQRAINLQRFQLQQEQASQLEQSQAQNHHPQNETQTQSHKIQRQPQNDKATAY</sequence>
<proteinExistence type="predicted"/>